<dbReference type="Gene3D" id="3.40.50.1000">
    <property type="entry name" value="HAD superfamily/HAD-like"/>
    <property type="match status" value="1"/>
</dbReference>
<evidence type="ECO:0000313" key="2">
    <source>
        <dbReference type="Proteomes" id="UP000463983"/>
    </source>
</evidence>
<sequence length="260" mass="28484">MKTEGLIKVEGLSLGLEQSLEKQLGSAGVVITDLDDVWFRTSEVYERRMSEVAQVFAPMAGKETEQVFDDLLSAILARRSVMEVNPLIMPAAVADLYRRYGLEDKMALAMAYGSILEIFDDFLPLYAEAEMSWPVLKGLRGIRVAAWTHADTDWTGRKMMMHLGLERVFSGGVYAVDVDKPKECGSVLSSLGVGPNEVVVVGDSLRSDVLTAVEAGVPGENIFWINAKSVPVGEVELPDGVRVVANLWEAVNVMAMGWSR</sequence>
<dbReference type="Pfam" id="PF00702">
    <property type="entry name" value="Hydrolase"/>
    <property type="match status" value="1"/>
</dbReference>
<dbReference type="Proteomes" id="UP000463983">
    <property type="component" value="Chromosome"/>
</dbReference>
<gene>
    <name evidence="1" type="ORF">MICH65_0790</name>
</gene>
<dbReference type="EMBL" id="CP047901">
    <property type="protein sequence ID" value="QHO63771.1"/>
    <property type="molecule type" value="Genomic_DNA"/>
</dbReference>
<dbReference type="InterPro" id="IPR023214">
    <property type="entry name" value="HAD_sf"/>
</dbReference>
<dbReference type="InterPro" id="IPR036412">
    <property type="entry name" value="HAD-like_sf"/>
</dbReference>
<protein>
    <recommendedName>
        <fullName evidence="3">HAD family hydrolase</fullName>
    </recommendedName>
</protein>
<dbReference type="SUPFAM" id="SSF56784">
    <property type="entry name" value="HAD-like"/>
    <property type="match status" value="1"/>
</dbReference>
<evidence type="ECO:0000313" key="1">
    <source>
        <dbReference type="EMBL" id="QHO63771.1"/>
    </source>
</evidence>
<name>A0A857NEJ0_9BACT</name>
<dbReference type="KEGG" id="caqa:MICH65_0790"/>
<dbReference type="AlphaFoldDB" id="A0A857NEJ0"/>
<reference evidence="2" key="1">
    <citation type="journal article" date="2020" name="Microorganisms">
        <title>Complete Genome of a Member of a New Bacterial Lineage in the Microgenomates Group Reveals an Unusual Nucleotide Composition Disparity Between Two Strands of DNA and Limited Metabolic Potential.</title>
        <authorList>
            <person name="Kadnikov V.V."/>
            <person name="Mardanov A.V."/>
            <person name="Beletsky A.V."/>
            <person name="Karnachuk O.V."/>
            <person name="Ravin N.V."/>
        </authorList>
    </citation>
    <scope>NUCLEOTIDE SEQUENCE [LARGE SCALE GENOMIC DNA]</scope>
</reference>
<keyword evidence="2" id="KW-1185">Reference proteome</keyword>
<proteinExistence type="predicted"/>
<accession>A0A857NEJ0</accession>
<organism evidence="1 2">
    <name type="scientific">Candidatus Chazhemtobacterium aquaticus</name>
    <dbReference type="NCBI Taxonomy" id="2715735"/>
    <lineage>
        <taxon>Bacteria</taxon>
        <taxon>Candidatus Chazhemtobacteraceae</taxon>
        <taxon>Candidatus Chazhemtobacterium</taxon>
    </lineage>
</organism>
<evidence type="ECO:0008006" key="3">
    <source>
        <dbReference type="Google" id="ProtNLM"/>
    </source>
</evidence>